<dbReference type="GO" id="GO:0005737">
    <property type="term" value="C:cytoplasm"/>
    <property type="evidence" value="ECO:0007669"/>
    <property type="project" value="TreeGrafter"/>
</dbReference>
<protein>
    <recommendedName>
        <fullName evidence="4">Spatacsin</fullName>
    </recommendedName>
</protein>
<name>A0A7R9M7H4_9ACAR</name>
<reference evidence="2" key="1">
    <citation type="submission" date="2020-11" db="EMBL/GenBank/DDBJ databases">
        <authorList>
            <person name="Tran Van P."/>
        </authorList>
    </citation>
    <scope>NUCLEOTIDE SEQUENCE</scope>
</reference>
<dbReference type="Proteomes" id="UP000728032">
    <property type="component" value="Unassembled WGS sequence"/>
</dbReference>
<evidence type="ECO:0000313" key="2">
    <source>
        <dbReference type="EMBL" id="CAD7654484.1"/>
    </source>
</evidence>
<proteinExistence type="predicted"/>
<organism evidence="2">
    <name type="scientific">Oppiella nova</name>
    <dbReference type="NCBI Taxonomy" id="334625"/>
    <lineage>
        <taxon>Eukaryota</taxon>
        <taxon>Metazoa</taxon>
        <taxon>Ecdysozoa</taxon>
        <taxon>Arthropoda</taxon>
        <taxon>Chelicerata</taxon>
        <taxon>Arachnida</taxon>
        <taxon>Acari</taxon>
        <taxon>Acariformes</taxon>
        <taxon>Sarcoptiformes</taxon>
        <taxon>Oribatida</taxon>
        <taxon>Brachypylina</taxon>
        <taxon>Oppioidea</taxon>
        <taxon>Oppiidae</taxon>
        <taxon>Oppiella</taxon>
    </lineage>
</organism>
<dbReference type="AlphaFoldDB" id="A0A7R9M7H4"/>
<dbReference type="EMBL" id="OC922862">
    <property type="protein sequence ID" value="CAD7654484.1"/>
    <property type="molecule type" value="Genomic_DNA"/>
</dbReference>
<dbReference type="PANTHER" id="PTHR13650:SF0">
    <property type="entry name" value="SPATACSIN"/>
    <property type="match status" value="1"/>
</dbReference>
<feature type="non-terminal residue" evidence="2">
    <location>
        <position position="1"/>
    </location>
</feature>
<dbReference type="InterPro" id="IPR028103">
    <property type="entry name" value="Spatacsin"/>
</dbReference>
<evidence type="ECO:0000256" key="1">
    <source>
        <dbReference type="SAM" id="MobiDB-lite"/>
    </source>
</evidence>
<evidence type="ECO:0008006" key="4">
    <source>
        <dbReference type="Google" id="ProtNLM"/>
    </source>
</evidence>
<evidence type="ECO:0000313" key="3">
    <source>
        <dbReference type="Proteomes" id="UP000728032"/>
    </source>
</evidence>
<dbReference type="EMBL" id="CAJPVJ010008037">
    <property type="protein sequence ID" value="CAG2171671.1"/>
    <property type="molecule type" value="Genomic_DNA"/>
</dbReference>
<keyword evidence="3" id="KW-1185">Reference proteome</keyword>
<accession>A0A7R9M7H4</accession>
<dbReference type="PANTHER" id="PTHR13650">
    <property type="entry name" value="SPATACSIN"/>
    <property type="match status" value="1"/>
</dbReference>
<feature type="region of interest" description="Disordered" evidence="1">
    <location>
        <begin position="488"/>
        <end position="510"/>
    </location>
</feature>
<gene>
    <name evidence="2" type="ORF">ONB1V03_LOCUS11131</name>
</gene>
<dbReference type="OrthoDB" id="2018754at2759"/>
<sequence length="1067" mass="121731">MYSSFAESHELSDNELSHKVPNVYLLLKESIPFDVTKMFCWQSMNKLVEQSDDNMPSTVFNQLPHFSNTKLADLYGLKANLTFTYYLNQGRVVEAYNRFIVNRKVLNSKSIELACRRAALVAYNDTTDYHIAVDNESLLRDHRLNIFFIQAELPIIYSSFAESHELSDNELSHKVPNVYLLLKESIPFDVTKMFCWQSMNKLVEQSDDNMPSMVFNQLPHFSNTKLADLYGLKANLTFTYYLNQGRVVEAYNRFIVNRKVLNSKSIELACRRAALVAYNDTTDYHIAVSCVVFQQLLCDDSTQTLLHLSIANIVMSYAADFLGLNARQQQTELSNLLKRSHYYSDKRSSGKLLQLAVTAITRKYRNFMNIQIEECFDWKITIRFAELHGLELPLDLLNKCAASDNWLVFTICCQLHQYPKELVFNSLKQFNNECISDHLYKAFQSSNTILMDSESSDNSKILNRKESQKRSNKHLRNVLYSRIGLSRAQDIPDSPNPRYPKNSFRNSSIGSPIAMDNDDMSIASETTDYNGIETISVVSSSNASDGEEMPNLNANNCPKDLFQLVLSFQTDSSYDPRKPLMHSSIPLSNPILCLIACSADYGSQKFNTFSAFSSWLLASMDTEILLLRDFEFARIQDSFSDGKLLSAKIDVEHGFKATNETYCAIVKTVISNLQHNGYFIEARNFANNAEIESIDLIINEWTLRAAHNLDSFEFWINCWDSLTAIDDSLVSSFKVFNKFLSQIPSLTIKSYLIFKCLIASQHFDNQRESSAFEVMLWKCIVQIENNVMDCENDNNIWSRIWSDIIEPNKTLDKVIEKLLNNSCIEKAHEVSLLFQYSHQDLDIILACDNMAKGLIRNLSEAPLSVQLKTKATEKLHKTDLSSDFTSHQKELIGIIESMSSLSTIGRKACQRVLLDFKISCILQRSYSSIECTEWAHLELLKALITVHSKANDALSLAKELIALNNISDDDIASIICTETLYILKNESQEYENRRESSFSNLVEMSTSFLSMVRLLNDTTILGTKLLAESDKLLNDSNNNFILTKLYIKAHECFAHECDVKGIALVLR</sequence>